<dbReference type="EMBL" id="DXHU01000017">
    <property type="protein sequence ID" value="HIV98998.1"/>
    <property type="molecule type" value="Genomic_DNA"/>
</dbReference>
<keyword evidence="6 7" id="KW-0472">Membrane</keyword>
<feature type="transmembrane region" description="Helical" evidence="7">
    <location>
        <begin position="12"/>
        <end position="32"/>
    </location>
</feature>
<feature type="transmembrane region" description="Helical" evidence="7">
    <location>
        <begin position="240"/>
        <end position="261"/>
    </location>
</feature>
<feature type="transmembrane region" description="Helical" evidence="7">
    <location>
        <begin position="78"/>
        <end position="97"/>
    </location>
</feature>
<evidence type="ECO:0000313" key="9">
    <source>
        <dbReference type="EMBL" id="HIV98998.1"/>
    </source>
</evidence>
<reference evidence="9" key="1">
    <citation type="journal article" date="2021" name="PeerJ">
        <title>Extensive microbial diversity within the chicken gut microbiome revealed by metagenomics and culture.</title>
        <authorList>
            <person name="Gilroy R."/>
            <person name="Ravi A."/>
            <person name="Getino M."/>
            <person name="Pursley I."/>
            <person name="Horton D.L."/>
            <person name="Alikhan N.F."/>
            <person name="Baker D."/>
            <person name="Gharbi K."/>
            <person name="Hall N."/>
            <person name="Watson M."/>
            <person name="Adriaenssens E.M."/>
            <person name="Foster-Nyarko E."/>
            <person name="Jarju S."/>
            <person name="Secka A."/>
            <person name="Antonio M."/>
            <person name="Oren A."/>
            <person name="Chaudhuri R.R."/>
            <person name="La Ragione R."/>
            <person name="Hildebrand F."/>
            <person name="Pallen M.J."/>
        </authorList>
    </citation>
    <scope>NUCLEOTIDE SEQUENCE</scope>
    <source>
        <strain evidence="9">Gambia11-129</strain>
    </source>
</reference>
<dbReference type="Pfam" id="PF00528">
    <property type="entry name" value="BPD_transp_1"/>
    <property type="match status" value="1"/>
</dbReference>
<evidence type="ECO:0000256" key="5">
    <source>
        <dbReference type="ARBA" id="ARBA00022989"/>
    </source>
</evidence>
<sequence length="276" mass="31660">MVEKRSLWKTILIYIMLAVLTIVTLLPLVWMLSSSFKLSSEVFSFPIKWIPEKFHWENYVLIWEKIDLARYTFNSFKLSIIITAIQLLTSSFAAYGFSKCHFPGRDKLFLAYIATIAIPWQVYMLPQYIMMQKFSLIDTHLSIILLQSFTAFGVFLLRQFYITIPDELLEAARIDGLTEYGTFARIVLPLTKPAMATLTIMSFVTVWNDYMGPMIYFNSNKNKTIQLGIQLFVGQYSAEYGLIMATSVLAVVPVFIVFLAFQRFFVEGIASSGLKG</sequence>
<evidence type="ECO:0000256" key="6">
    <source>
        <dbReference type="ARBA" id="ARBA00023136"/>
    </source>
</evidence>
<feature type="domain" description="ABC transmembrane type-1" evidence="8">
    <location>
        <begin position="72"/>
        <end position="261"/>
    </location>
</feature>
<dbReference type="Gene3D" id="1.10.3720.10">
    <property type="entry name" value="MetI-like"/>
    <property type="match status" value="1"/>
</dbReference>
<evidence type="ECO:0000256" key="1">
    <source>
        <dbReference type="ARBA" id="ARBA00004651"/>
    </source>
</evidence>
<dbReference type="PROSITE" id="PS50928">
    <property type="entry name" value="ABC_TM1"/>
    <property type="match status" value="1"/>
</dbReference>
<dbReference type="CDD" id="cd06261">
    <property type="entry name" value="TM_PBP2"/>
    <property type="match status" value="1"/>
</dbReference>
<protein>
    <submittedName>
        <fullName evidence="9">Carbohydrate ABC transporter permease</fullName>
    </submittedName>
</protein>
<feature type="transmembrane region" description="Helical" evidence="7">
    <location>
        <begin position="141"/>
        <end position="161"/>
    </location>
</feature>
<dbReference type="Proteomes" id="UP000823936">
    <property type="component" value="Unassembled WGS sequence"/>
</dbReference>
<evidence type="ECO:0000256" key="4">
    <source>
        <dbReference type="ARBA" id="ARBA00022692"/>
    </source>
</evidence>
<feature type="transmembrane region" description="Helical" evidence="7">
    <location>
        <begin position="109"/>
        <end position="129"/>
    </location>
</feature>
<organism evidence="9 10">
    <name type="scientific">Candidatus Ornithospirochaeta avicola</name>
    <dbReference type="NCBI Taxonomy" id="2840896"/>
    <lineage>
        <taxon>Bacteria</taxon>
        <taxon>Pseudomonadati</taxon>
        <taxon>Spirochaetota</taxon>
        <taxon>Spirochaetia</taxon>
        <taxon>Spirochaetales</taxon>
        <taxon>Spirochaetaceae</taxon>
        <taxon>Spirochaetaceae incertae sedis</taxon>
        <taxon>Candidatus Ornithospirochaeta</taxon>
    </lineage>
</organism>
<gene>
    <name evidence="9" type="ORF">IAB12_04400</name>
</gene>
<name>A0A9D1TN72_9SPIO</name>
<dbReference type="InterPro" id="IPR000515">
    <property type="entry name" value="MetI-like"/>
</dbReference>
<evidence type="ECO:0000313" key="10">
    <source>
        <dbReference type="Proteomes" id="UP000823936"/>
    </source>
</evidence>
<dbReference type="PANTHER" id="PTHR43744:SF12">
    <property type="entry name" value="ABC TRANSPORTER PERMEASE PROTEIN MG189-RELATED"/>
    <property type="match status" value="1"/>
</dbReference>
<dbReference type="SUPFAM" id="SSF161098">
    <property type="entry name" value="MetI-like"/>
    <property type="match status" value="1"/>
</dbReference>
<reference evidence="9" key="2">
    <citation type="submission" date="2021-04" db="EMBL/GenBank/DDBJ databases">
        <authorList>
            <person name="Gilroy R."/>
        </authorList>
    </citation>
    <scope>NUCLEOTIDE SEQUENCE</scope>
    <source>
        <strain evidence="9">Gambia11-129</strain>
    </source>
</reference>
<dbReference type="AlphaFoldDB" id="A0A9D1TN72"/>
<evidence type="ECO:0000256" key="3">
    <source>
        <dbReference type="ARBA" id="ARBA00022475"/>
    </source>
</evidence>
<feature type="transmembrane region" description="Helical" evidence="7">
    <location>
        <begin position="182"/>
        <end position="207"/>
    </location>
</feature>
<dbReference type="GO" id="GO:0055085">
    <property type="term" value="P:transmembrane transport"/>
    <property type="evidence" value="ECO:0007669"/>
    <property type="project" value="InterPro"/>
</dbReference>
<keyword evidence="2 7" id="KW-0813">Transport</keyword>
<keyword evidence="5 7" id="KW-1133">Transmembrane helix</keyword>
<keyword evidence="3" id="KW-1003">Cell membrane</keyword>
<comment type="subcellular location">
    <subcellularLocation>
        <location evidence="1 7">Cell membrane</location>
        <topology evidence="1 7">Multi-pass membrane protein</topology>
    </subcellularLocation>
</comment>
<dbReference type="InterPro" id="IPR035906">
    <property type="entry name" value="MetI-like_sf"/>
</dbReference>
<keyword evidence="4 7" id="KW-0812">Transmembrane</keyword>
<dbReference type="GO" id="GO:0005886">
    <property type="term" value="C:plasma membrane"/>
    <property type="evidence" value="ECO:0007669"/>
    <property type="project" value="UniProtKB-SubCell"/>
</dbReference>
<accession>A0A9D1TN72</accession>
<comment type="caution">
    <text evidence="9">The sequence shown here is derived from an EMBL/GenBank/DDBJ whole genome shotgun (WGS) entry which is preliminary data.</text>
</comment>
<evidence type="ECO:0000256" key="7">
    <source>
        <dbReference type="RuleBase" id="RU363032"/>
    </source>
</evidence>
<evidence type="ECO:0000256" key="2">
    <source>
        <dbReference type="ARBA" id="ARBA00022448"/>
    </source>
</evidence>
<dbReference type="PANTHER" id="PTHR43744">
    <property type="entry name" value="ABC TRANSPORTER PERMEASE PROTEIN MG189-RELATED-RELATED"/>
    <property type="match status" value="1"/>
</dbReference>
<evidence type="ECO:0000259" key="8">
    <source>
        <dbReference type="PROSITE" id="PS50928"/>
    </source>
</evidence>
<proteinExistence type="inferred from homology"/>
<comment type="similarity">
    <text evidence="7">Belongs to the binding-protein-dependent transport system permease family.</text>
</comment>